<dbReference type="EMBL" id="CP056030">
    <property type="protein sequence ID" value="QKZ03942.1"/>
    <property type="molecule type" value="Genomic_DNA"/>
</dbReference>
<dbReference type="Pfam" id="PF01370">
    <property type="entry name" value="Epimerase"/>
    <property type="match status" value="1"/>
</dbReference>
<protein>
    <submittedName>
        <fullName evidence="2">NAD-dependent epimerase/dehydratase family protein</fullName>
    </submittedName>
</protein>
<dbReference type="GO" id="GO:0004029">
    <property type="term" value="F:aldehyde dehydrogenase (NAD+) activity"/>
    <property type="evidence" value="ECO:0007669"/>
    <property type="project" value="TreeGrafter"/>
</dbReference>
<organism evidence="2 3">
    <name type="scientific">Pseudomonas eucalypticola</name>
    <dbReference type="NCBI Taxonomy" id="2599595"/>
    <lineage>
        <taxon>Bacteria</taxon>
        <taxon>Pseudomonadati</taxon>
        <taxon>Pseudomonadota</taxon>
        <taxon>Gammaproteobacteria</taxon>
        <taxon>Pseudomonadales</taxon>
        <taxon>Pseudomonadaceae</taxon>
        <taxon>Pseudomonas</taxon>
    </lineage>
</organism>
<dbReference type="InterPro" id="IPR036291">
    <property type="entry name" value="NAD(P)-bd_dom_sf"/>
</dbReference>
<dbReference type="InterPro" id="IPR001509">
    <property type="entry name" value="Epimerase_deHydtase"/>
</dbReference>
<evidence type="ECO:0000259" key="1">
    <source>
        <dbReference type="Pfam" id="PF01370"/>
    </source>
</evidence>
<name>A0A7D5H2K3_9PSED</name>
<dbReference type="SUPFAM" id="SSF51735">
    <property type="entry name" value="NAD(P)-binding Rossmann-fold domains"/>
    <property type="match status" value="1"/>
</dbReference>
<dbReference type="PANTHER" id="PTHR48079">
    <property type="entry name" value="PROTEIN YEEZ"/>
    <property type="match status" value="1"/>
</dbReference>
<accession>A0A7D5H2K3</accession>
<dbReference type="InterPro" id="IPR051783">
    <property type="entry name" value="NAD(P)-dependent_oxidoreduct"/>
</dbReference>
<feature type="domain" description="NAD-dependent epimerase/dehydratase" evidence="1">
    <location>
        <begin position="4"/>
        <end position="216"/>
    </location>
</feature>
<proteinExistence type="predicted"/>
<gene>
    <name evidence="2" type="ORF">HWQ56_09160</name>
</gene>
<keyword evidence="3" id="KW-1185">Reference proteome</keyword>
<evidence type="ECO:0000313" key="3">
    <source>
        <dbReference type="Proteomes" id="UP000509568"/>
    </source>
</evidence>
<dbReference type="Gene3D" id="3.40.50.720">
    <property type="entry name" value="NAD(P)-binding Rossmann-like Domain"/>
    <property type="match status" value="1"/>
</dbReference>
<dbReference type="AlphaFoldDB" id="A0A7D5H2K3"/>
<dbReference type="GO" id="GO:0005737">
    <property type="term" value="C:cytoplasm"/>
    <property type="evidence" value="ECO:0007669"/>
    <property type="project" value="TreeGrafter"/>
</dbReference>
<reference evidence="2 3" key="1">
    <citation type="submission" date="2020-06" db="EMBL/GenBank/DDBJ databases">
        <title>Pseudomonas eucalypticola sp. nov., an endophyte of Eucalyptus dunnii leaves with biocontrol ability of eucalyptus leaf blight.</title>
        <authorList>
            <person name="Liu Y."/>
            <person name="Song Z."/>
            <person name="Zeng H."/>
            <person name="Lu M."/>
            <person name="Wang X."/>
            <person name="Lian X."/>
            <person name="Zhang Q."/>
        </authorList>
    </citation>
    <scope>NUCLEOTIDE SEQUENCE [LARGE SCALE GENOMIC DNA]</scope>
    <source>
        <strain evidence="2 3">NP-1</strain>
    </source>
</reference>
<dbReference type="RefSeq" id="WP_176570258.1">
    <property type="nucleotide sequence ID" value="NZ_CP056030.1"/>
</dbReference>
<dbReference type="PANTHER" id="PTHR48079:SF6">
    <property type="entry name" value="NAD(P)-BINDING DOMAIN-CONTAINING PROTEIN-RELATED"/>
    <property type="match status" value="1"/>
</dbReference>
<dbReference type="KEGG" id="pez:HWQ56_09160"/>
<evidence type="ECO:0000313" key="2">
    <source>
        <dbReference type="EMBL" id="QKZ03942.1"/>
    </source>
</evidence>
<sequence length="299" mass="31778">MKAFVTGVTGYIGGSLAVALLKRGYEVRGLVRTNHHVKELGRLGVIPVLGSLFDTEIVAAHARDADLVVNAADADNAYVVSTLLDALKGTATKVLHVSGASVVGDRAGGAFSEHRWSEDAPPKPRLEKVGRVAIDHALQDAARGGVHSLVVCPTLVYGEGLGLGLRKQSIQIPLLQALARKHGVAVYAGLGENRTAHVHIQDLVSLCLLMIDKAAAGTFLYAENGEVAMKDLAQVLGYQMGFLAPAQSKSMAYLLKSCCFDDPQEAEYGLGSNIRVCADRARALGWVPKHSDLLAWLSH</sequence>
<dbReference type="Proteomes" id="UP000509568">
    <property type="component" value="Chromosome"/>
</dbReference>